<evidence type="ECO:0000313" key="1">
    <source>
        <dbReference type="EMBL" id="ABI52796.1"/>
    </source>
</evidence>
<accession>Q09JG7</accession>
<sequence>MTGTDIISALEDFTERVKTKDLDCARKKRRLRQLLGEYRQLKEPVGEQNVAELTRTVVIDRIVGIVKENPSSVIQKYEIESPASHMYPKIFYTGVTLFTSVNFIVCVLNTTVLPSSFSAVEFYSRCTGLLDFVFDLVCLDYLNLLPHSPVLGYHLNLFFPRVFD</sequence>
<proteinExistence type="evidence at transcript level"/>
<reference evidence="1" key="1">
    <citation type="journal article" date="2008" name="Insect Biochem. Mol. Biol.">
        <title>Comparative sialomics between hard and soft ticks: implications for the evolution of blood-feeding behavior.</title>
        <authorList>
            <person name="Mans B.J."/>
            <person name="Andersen J.F."/>
            <person name="Francischetti I.M."/>
            <person name="Valenzuela J.G."/>
            <person name="Schwan T.G."/>
            <person name="Pham V.M."/>
            <person name="Garfield M.K."/>
            <person name="Hammer C.H."/>
            <person name="Ribeiro J.M."/>
        </authorList>
    </citation>
    <scope>NUCLEOTIDE SEQUENCE</scope>
    <source>
        <strain evidence="1">AM-742</strain>
        <tissue evidence="1">Adult salivary gland</tissue>
    </source>
</reference>
<name>Q09JG7_ARGMO</name>
<protein>
    <submittedName>
        <fullName evidence="1">Putative secretory protein</fullName>
    </submittedName>
</protein>
<dbReference type="EMBL" id="DQ886879">
    <property type="protein sequence ID" value="ABI52796.1"/>
    <property type="molecule type" value="mRNA"/>
</dbReference>
<organism evidence="1">
    <name type="scientific">Argas monolakensis</name>
    <name type="common">Mono lake bird tick</name>
    <dbReference type="NCBI Taxonomy" id="34602"/>
    <lineage>
        <taxon>Eukaryota</taxon>
        <taxon>Metazoa</taxon>
        <taxon>Ecdysozoa</taxon>
        <taxon>Arthropoda</taxon>
        <taxon>Chelicerata</taxon>
        <taxon>Arachnida</taxon>
        <taxon>Acari</taxon>
        <taxon>Parasitiformes</taxon>
        <taxon>Ixodida</taxon>
        <taxon>Ixodoidea</taxon>
        <taxon>Argasidae</taxon>
        <taxon>Argasinae</taxon>
        <taxon>Argas</taxon>
    </lineage>
</organism>
<dbReference type="AlphaFoldDB" id="Q09JG7"/>